<dbReference type="OrthoDB" id="9813659at2"/>
<dbReference type="PANTHER" id="PTHR43699:SF1">
    <property type="entry name" value="3-DEHYDROQUINATE DEHYDRATASE"/>
    <property type="match status" value="1"/>
</dbReference>
<dbReference type="SUPFAM" id="SSF51569">
    <property type="entry name" value="Aldolase"/>
    <property type="match status" value="1"/>
</dbReference>
<comment type="similarity">
    <text evidence="5">Belongs to the type-I 3-dehydroquinase family.</text>
</comment>
<comment type="caution">
    <text evidence="6">The sequence shown here is derived from an EMBL/GenBank/DDBJ whole genome shotgun (WGS) entry which is preliminary data.</text>
</comment>
<evidence type="ECO:0000313" key="6">
    <source>
        <dbReference type="EMBL" id="KSV58653.1"/>
    </source>
</evidence>
<evidence type="ECO:0000256" key="2">
    <source>
        <dbReference type="ARBA" id="ARBA00023141"/>
    </source>
</evidence>
<dbReference type="FunFam" id="3.20.20.70:FF:000047">
    <property type="entry name" value="3-dehydroquinate dehydratase"/>
    <property type="match status" value="1"/>
</dbReference>
<dbReference type="RefSeq" id="WP_058353088.1">
    <property type="nucleotide sequence ID" value="NZ_CABMMD010000164.1"/>
</dbReference>
<comment type="function">
    <text evidence="5">Involved in the third step of the chorismate pathway, which leads to the biosynthesis of aromatic amino acids. Catalyzes the cis-dehydration of 3-dehydroquinate (DHQ) and introduces the first double bond of the aromatic ring to yield 3-dehydroshikimate.</text>
</comment>
<dbReference type="Pfam" id="PF01487">
    <property type="entry name" value="DHquinase_I"/>
    <property type="match status" value="1"/>
</dbReference>
<evidence type="ECO:0000313" key="7">
    <source>
        <dbReference type="Proteomes" id="UP000054874"/>
    </source>
</evidence>
<protein>
    <recommendedName>
        <fullName evidence="5">3-dehydroquinate dehydratase</fullName>
        <shortName evidence="5">3-dehydroquinase</shortName>
        <ecNumber evidence="5">4.2.1.10</ecNumber>
    </recommendedName>
    <alternativeName>
        <fullName evidence="5">Type I DHQase</fullName>
    </alternativeName>
    <alternativeName>
        <fullName evidence="5">Type I dehydroquinase</fullName>
        <shortName evidence="5">DHQ1</shortName>
    </alternativeName>
</protein>
<feature type="binding site" evidence="5">
    <location>
        <position position="217"/>
    </location>
    <ligand>
        <name>3-dehydroquinate</name>
        <dbReference type="ChEBI" id="CHEBI:32364"/>
    </ligand>
</feature>
<dbReference type="PROSITE" id="PS01028">
    <property type="entry name" value="DEHYDROQUINASE_I"/>
    <property type="match status" value="1"/>
</dbReference>
<dbReference type="GO" id="GO:0003855">
    <property type="term" value="F:3-dehydroquinate dehydratase activity"/>
    <property type="evidence" value="ECO:0007669"/>
    <property type="project" value="UniProtKB-UniRule"/>
</dbReference>
<dbReference type="InterPro" id="IPR013785">
    <property type="entry name" value="Aldolase_TIM"/>
</dbReference>
<feature type="active site" description="Schiff-base intermediate with substrate" evidence="5">
    <location>
        <position position="175"/>
    </location>
</feature>
<dbReference type="HAMAP" id="MF_00214">
    <property type="entry name" value="AroD"/>
    <property type="match status" value="1"/>
</dbReference>
<organism evidence="6 7">
    <name type="scientific">Acetivibrio ethanolgignens</name>
    <dbReference type="NCBI Taxonomy" id="290052"/>
    <lineage>
        <taxon>Bacteria</taxon>
        <taxon>Bacillati</taxon>
        <taxon>Bacillota</taxon>
        <taxon>Clostridia</taxon>
        <taxon>Eubacteriales</taxon>
        <taxon>Oscillospiraceae</taxon>
        <taxon>Acetivibrio</taxon>
    </lineage>
</organism>
<proteinExistence type="inferred from homology"/>
<dbReference type="GO" id="GO:0008652">
    <property type="term" value="P:amino acid biosynthetic process"/>
    <property type="evidence" value="ECO:0007669"/>
    <property type="project" value="UniProtKB-KW"/>
</dbReference>
<evidence type="ECO:0000256" key="4">
    <source>
        <dbReference type="ARBA" id="ARBA00023270"/>
    </source>
</evidence>
<feature type="active site" description="Proton donor/acceptor" evidence="5">
    <location>
        <position position="148"/>
    </location>
</feature>
<keyword evidence="3 5" id="KW-0456">Lyase</keyword>
<dbReference type="UniPathway" id="UPA00053">
    <property type="reaction ID" value="UER00086"/>
</dbReference>
<comment type="catalytic activity">
    <reaction evidence="1 5">
        <text>3-dehydroquinate = 3-dehydroshikimate + H2O</text>
        <dbReference type="Rhea" id="RHEA:21096"/>
        <dbReference type="ChEBI" id="CHEBI:15377"/>
        <dbReference type="ChEBI" id="CHEBI:16630"/>
        <dbReference type="ChEBI" id="CHEBI:32364"/>
        <dbReference type="EC" id="4.2.1.10"/>
    </reaction>
</comment>
<dbReference type="EC" id="4.2.1.10" evidence="5"/>
<name>A0A0V8QDI2_9FIRM</name>
<feature type="binding site" evidence="5">
    <location>
        <begin position="52"/>
        <end position="54"/>
    </location>
    <ligand>
        <name>3-dehydroquinate</name>
        <dbReference type="ChEBI" id="CHEBI:32364"/>
    </ligand>
</feature>
<dbReference type="EMBL" id="LNAM01000164">
    <property type="protein sequence ID" value="KSV58653.1"/>
    <property type="molecule type" value="Genomic_DNA"/>
</dbReference>
<comment type="caution">
    <text evidence="5">Lacks conserved residue(s) required for the propagation of feature annotation.</text>
</comment>
<evidence type="ECO:0000256" key="1">
    <source>
        <dbReference type="ARBA" id="ARBA00001864"/>
    </source>
</evidence>
<dbReference type="InterPro" id="IPR018508">
    <property type="entry name" value="3-dehydroquinate_DH_AS"/>
</dbReference>
<comment type="subunit">
    <text evidence="5">Homodimer.</text>
</comment>
<feature type="binding site" evidence="5">
    <location>
        <position position="236"/>
    </location>
    <ligand>
        <name>3-dehydroquinate</name>
        <dbReference type="ChEBI" id="CHEBI:32364"/>
    </ligand>
</feature>
<dbReference type="Gene3D" id="3.20.20.70">
    <property type="entry name" value="Aldolase class I"/>
    <property type="match status" value="1"/>
</dbReference>
<dbReference type="Proteomes" id="UP000054874">
    <property type="component" value="Unassembled WGS sequence"/>
</dbReference>
<dbReference type="GO" id="GO:0046279">
    <property type="term" value="P:3,4-dihydroxybenzoate biosynthetic process"/>
    <property type="evidence" value="ECO:0007669"/>
    <property type="project" value="TreeGrafter"/>
</dbReference>
<dbReference type="AlphaFoldDB" id="A0A0V8QDI2"/>
<comment type="pathway">
    <text evidence="5">Metabolic intermediate biosynthesis; chorismate biosynthesis; chorismate from D-erythrose 4-phosphate and phosphoenolpyruvate: step 3/7.</text>
</comment>
<dbReference type="PANTHER" id="PTHR43699">
    <property type="entry name" value="3-DEHYDROQUINATE DEHYDRATASE"/>
    <property type="match status" value="1"/>
</dbReference>
<dbReference type="CDD" id="cd00502">
    <property type="entry name" value="DHQase_I"/>
    <property type="match status" value="1"/>
</dbReference>
<evidence type="ECO:0000256" key="5">
    <source>
        <dbReference type="HAMAP-Rule" id="MF_00214"/>
    </source>
</evidence>
<dbReference type="GO" id="GO:0009073">
    <property type="term" value="P:aromatic amino acid family biosynthetic process"/>
    <property type="evidence" value="ECO:0007669"/>
    <property type="project" value="UniProtKB-KW"/>
</dbReference>
<evidence type="ECO:0000256" key="3">
    <source>
        <dbReference type="ARBA" id="ARBA00023239"/>
    </source>
</evidence>
<feature type="binding site" evidence="5">
    <location>
        <position position="240"/>
    </location>
    <ligand>
        <name>3-dehydroquinate</name>
        <dbReference type="ChEBI" id="CHEBI:32364"/>
    </ligand>
</feature>
<dbReference type="InterPro" id="IPR001381">
    <property type="entry name" value="DHquinase_I"/>
</dbReference>
<sequence length="259" mass="29380">MALKIKELVIGSGRPKICVPVTANGEVQLAEQLEAIRKICFSEEKKCVDLLEWRIDFWENIEDEKSRKRALEKIHKEFPMLPLLFTFRSRREGGERELSWKKYEGLCRWALAQEEVDILDIELFAEDRVSENILKTKPAGKYILLSNHDFEKTPVQEDILERLLQMDRLGADILKVAVMPKTKADVLTLLEATMEMQERTEKPVVTMSMGRLGLISRLSGEIFGSAITFGTAGKASAPGQIEAGKLFDILNLLMQNGKS</sequence>
<dbReference type="InterPro" id="IPR050146">
    <property type="entry name" value="Type-I_3-dehydroquinase"/>
</dbReference>
<keyword evidence="5" id="KW-0028">Amino-acid biosynthesis</keyword>
<accession>A0A0V8QDI2</accession>
<dbReference type="GO" id="GO:0009423">
    <property type="term" value="P:chorismate biosynthetic process"/>
    <property type="evidence" value="ECO:0007669"/>
    <property type="project" value="UniProtKB-UniRule"/>
</dbReference>
<keyword evidence="4 5" id="KW-0704">Schiff base</keyword>
<reference evidence="6 7" key="1">
    <citation type="submission" date="2015-11" db="EMBL/GenBank/DDBJ databases">
        <title>Butyribacter intestini gen. nov., sp. nov., a butyric acid-producing bacterium of the family Lachnospiraceae isolated from the human faeces.</title>
        <authorList>
            <person name="Zou Y."/>
            <person name="Xue W."/>
            <person name="Luo G."/>
            <person name="Lv M."/>
        </authorList>
    </citation>
    <scope>NUCLEOTIDE SEQUENCE [LARGE SCALE GENOMIC DNA]</scope>
    <source>
        <strain evidence="6 7">ACET-33324</strain>
    </source>
</reference>
<keyword evidence="7" id="KW-1185">Reference proteome</keyword>
<dbReference type="STRING" id="290052.ASU35_02295"/>
<feature type="binding site" evidence="5">
    <location>
        <position position="88"/>
    </location>
    <ligand>
        <name>3-dehydroquinate</name>
        <dbReference type="ChEBI" id="CHEBI:32364"/>
    </ligand>
</feature>
<dbReference type="NCBIfam" id="TIGR01093">
    <property type="entry name" value="aroD"/>
    <property type="match status" value="1"/>
</dbReference>
<keyword evidence="2 5" id="KW-0057">Aromatic amino acid biosynthesis</keyword>
<gene>
    <name evidence="5" type="primary">aroD</name>
    <name evidence="6" type="ORF">ASU35_02295</name>
</gene>